<dbReference type="InterPro" id="IPR022158">
    <property type="entry name" value="Inositol_phosphatase"/>
</dbReference>
<dbReference type="Proteomes" id="UP000749293">
    <property type="component" value="Unassembled WGS sequence"/>
</dbReference>
<evidence type="ECO:0008006" key="6">
    <source>
        <dbReference type="Google" id="ProtNLM"/>
    </source>
</evidence>
<evidence type="ECO:0000313" key="4">
    <source>
        <dbReference type="EMBL" id="KAF4125668.1"/>
    </source>
</evidence>
<feature type="region of interest" description="Disordered" evidence="1">
    <location>
        <begin position="361"/>
        <end position="386"/>
    </location>
</feature>
<dbReference type="GeneID" id="55967142"/>
<feature type="region of interest" description="Disordered" evidence="1">
    <location>
        <begin position="837"/>
        <end position="856"/>
    </location>
</feature>
<feature type="compositionally biased region" description="Low complexity" evidence="1">
    <location>
        <begin position="229"/>
        <end position="244"/>
    </location>
</feature>
<evidence type="ECO:0000313" key="5">
    <source>
        <dbReference type="Proteomes" id="UP000749293"/>
    </source>
</evidence>
<accession>A0A9P4Z1Q2</accession>
<dbReference type="PROSITE" id="PS51791">
    <property type="entry name" value="HSAC2"/>
    <property type="match status" value="1"/>
</dbReference>
<feature type="compositionally biased region" description="Polar residues" evidence="1">
    <location>
        <begin position="361"/>
        <end position="371"/>
    </location>
</feature>
<protein>
    <recommendedName>
        <fullName evidence="6">SacI domain protein</fullName>
    </recommendedName>
</protein>
<reference evidence="4" key="1">
    <citation type="submission" date="2020-03" db="EMBL/GenBank/DDBJ databases">
        <title>Site-based positive gene gene selection in Geosmithia morbida across the United States reveals a broad range of putative effectors and factors for local host and environmental adapation.</title>
        <authorList>
            <person name="Onufrak A."/>
            <person name="Murdoch R.W."/>
            <person name="Gazis R."/>
            <person name="Huff M."/>
            <person name="Staton M."/>
            <person name="Klingeman W."/>
            <person name="Hadziabdic D."/>
        </authorList>
    </citation>
    <scope>NUCLEOTIDE SEQUENCE</scope>
    <source>
        <strain evidence="4">1262</strain>
    </source>
</reference>
<dbReference type="GO" id="GO:0043812">
    <property type="term" value="F:phosphatidylinositol-4-phosphate phosphatase activity"/>
    <property type="evidence" value="ECO:0007669"/>
    <property type="project" value="TreeGrafter"/>
</dbReference>
<dbReference type="Pfam" id="PF02383">
    <property type="entry name" value="Syja_N"/>
    <property type="match status" value="1"/>
</dbReference>
<dbReference type="InterPro" id="IPR002013">
    <property type="entry name" value="SAC_dom"/>
</dbReference>
<dbReference type="AlphaFoldDB" id="A0A9P4Z1Q2"/>
<keyword evidence="5" id="KW-1185">Reference proteome</keyword>
<dbReference type="PANTHER" id="PTHR45662">
    <property type="entry name" value="PHOSPHATIDYLINOSITIDE PHOSPHATASE SAC1"/>
    <property type="match status" value="1"/>
</dbReference>
<dbReference type="InterPro" id="IPR034753">
    <property type="entry name" value="hSac2"/>
</dbReference>
<feature type="region of interest" description="Disordered" evidence="1">
    <location>
        <begin position="210"/>
        <end position="244"/>
    </location>
</feature>
<organism evidence="4 5">
    <name type="scientific">Geosmithia morbida</name>
    <dbReference type="NCBI Taxonomy" id="1094350"/>
    <lineage>
        <taxon>Eukaryota</taxon>
        <taxon>Fungi</taxon>
        <taxon>Dikarya</taxon>
        <taxon>Ascomycota</taxon>
        <taxon>Pezizomycotina</taxon>
        <taxon>Sordariomycetes</taxon>
        <taxon>Hypocreomycetidae</taxon>
        <taxon>Hypocreales</taxon>
        <taxon>Bionectriaceae</taxon>
        <taxon>Geosmithia</taxon>
    </lineage>
</organism>
<dbReference type="GO" id="GO:0005783">
    <property type="term" value="C:endoplasmic reticulum"/>
    <property type="evidence" value="ECO:0007669"/>
    <property type="project" value="TreeGrafter"/>
</dbReference>
<feature type="domain" description="SAC" evidence="2">
    <location>
        <begin position="268"/>
        <end position="649"/>
    </location>
</feature>
<comment type="caution">
    <text evidence="4">The sequence shown here is derived from an EMBL/GenBank/DDBJ whole genome shotgun (WGS) entry which is preliminary data.</text>
</comment>
<gene>
    <name evidence="4" type="ORF">GMORB2_0912</name>
</gene>
<evidence type="ECO:0000256" key="1">
    <source>
        <dbReference type="SAM" id="MobiDB-lite"/>
    </source>
</evidence>
<sequence length="965" mass="107234">MPGLARKVVICTATDGLVIQPRSAKGQRPFQTLCIKYGSDVVSLASPGQTPEYYSDDDDSSFEAFGIIGLITVSKLSYLVSITRRQQVAQVDGSPIYVVTDVALTPCASKAEAQESIRKTQQSLSGPVASDDGVGDDDDSSDDDDGVDPRSSDADDDVDDAVVLTFDDGLKNEPRSPEMRVAQDVFNRRGSYGGFAQSWFSRNGWTVGKKPPLGISNSPTMSPTPSPIKTPEMSTLPPSESLAPAASPEEVTNLIPKLLQMVQVYFGSSRSFYFAYDFDLTRSLARRTEFPLNPEIPLYSQVDDVFFWNRNLMLPFLNAGHESVSLPLLQGFVGQRSFIVDSNPPQVDDLGVESVELSNLQSPAPVGSTSPEADDDGDVRRRDSEKSYTITLISRRSTQRAGLRYLRRGVNQDGSVANMVETEQLLSPTESQVSSPQTRSYLQVRGSIPLFFSQTPYSLKPVPVLQHSEETNRQACRKHFDRLRRTYGEIQIVNLVEKHGVEAAIGTRYEHTVDYLNRLTSEQSEVGPSQQSPGPLSFEWFDFHRACRGMKFENVNLLLSRLRDQIEHLGSARVRDGKVVERQKGIIRTNCMDCLDRTNVCQSSFARHMLDLQLKEDGFDMSAQVDQQSIWFNTLWADNGDAISKQYASTAAMKGDYTRTKKRDYRGALNDLGLSLARFYSGMVNDYFSQTAIDFLLGNVNDKVFEEFEADMKNKDPAISMTKMREQAVELCQKRVVADEDEEFHGGWALLTPNVSNTIKTLPMEEVVLLLTDAAVYLCRFDWNMDKVSSFERVNLANITGIRVGTYITSTISTSQADPSKNVGFVVTYQPGKSDITRTNTRTLSSRDDLAPEPGDGARPMSLIDGLFGGVNKEPPLCRLAFKVPYVDSSTVAIGGASQQQTEEQQASNICAEMERLVLECRVSRRDEKESSIIERSDIISLEEARRNTGLLEQLGHSIKKLVWA</sequence>
<feature type="domain" description="HSac2" evidence="3">
    <location>
        <begin position="719"/>
        <end position="868"/>
    </location>
</feature>
<feature type="region of interest" description="Disordered" evidence="1">
    <location>
        <begin position="114"/>
        <end position="160"/>
    </location>
</feature>
<evidence type="ECO:0000259" key="2">
    <source>
        <dbReference type="PROSITE" id="PS50275"/>
    </source>
</evidence>
<dbReference type="GO" id="GO:0046856">
    <property type="term" value="P:phosphatidylinositol dephosphorylation"/>
    <property type="evidence" value="ECO:0007669"/>
    <property type="project" value="TreeGrafter"/>
</dbReference>
<dbReference type="EMBL" id="JAANYQ010000002">
    <property type="protein sequence ID" value="KAF4125668.1"/>
    <property type="molecule type" value="Genomic_DNA"/>
</dbReference>
<dbReference type="PROSITE" id="PS50275">
    <property type="entry name" value="SAC"/>
    <property type="match status" value="1"/>
</dbReference>
<dbReference type="Pfam" id="PF12456">
    <property type="entry name" value="hSac2"/>
    <property type="match status" value="1"/>
</dbReference>
<dbReference type="PANTHER" id="PTHR45662:SF7">
    <property type="entry name" value="SACI DOMAIN PROTEIN (AFU_ORTHOLOGUE AFUA_1G15890)"/>
    <property type="match status" value="1"/>
</dbReference>
<dbReference type="RefSeq" id="XP_035324320.1">
    <property type="nucleotide sequence ID" value="XM_035462896.1"/>
</dbReference>
<feature type="compositionally biased region" description="Acidic residues" evidence="1">
    <location>
        <begin position="133"/>
        <end position="146"/>
    </location>
</feature>
<dbReference type="OrthoDB" id="405996at2759"/>
<proteinExistence type="predicted"/>
<name>A0A9P4Z1Q2_9HYPO</name>
<evidence type="ECO:0000259" key="3">
    <source>
        <dbReference type="PROSITE" id="PS51791"/>
    </source>
</evidence>